<evidence type="ECO:0000313" key="2">
    <source>
        <dbReference type="EMBL" id="MEY2181495.1"/>
    </source>
</evidence>
<evidence type="ECO:0000256" key="1">
    <source>
        <dbReference type="SAM" id="SignalP"/>
    </source>
</evidence>
<keyword evidence="1" id="KW-0732">Signal</keyword>
<comment type="caution">
    <text evidence="2">The sequence shown here is derived from an EMBL/GenBank/DDBJ whole genome shotgun (WGS) entry which is preliminary data.</text>
</comment>
<accession>A0ABV4AM77</accession>
<keyword evidence="3" id="KW-1185">Reference proteome</keyword>
<name>A0ABV4AM77_9GAMM</name>
<gene>
    <name evidence="2" type="ORF">AB7878_03620</name>
</gene>
<organism evidence="2 3">
    <name type="scientific">Rhodanobacter humi</name>
    <dbReference type="NCBI Taxonomy" id="1888173"/>
    <lineage>
        <taxon>Bacteria</taxon>
        <taxon>Pseudomonadati</taxon>
        <taxon>Pseudomonadota</taxon>
        <taxon>Gammaproteobacteria</taxon>
        <taxon>Lysobacterales</taxon>
        <taxon>Rhodanobacteraceae</taxon>
        <taxon>Rhodanobacter</taxon>
    </lineage>
</organism>
<dbReference type="EMBL" id="JBGBPY010000001">
    <property type="protein sequence ID" value="MEY2181495.1"/>
    <property type="molecule type" value="Genomic_DNA"/>
</dbReference>
<sequence length="91" mass="9300">MTKLLLGHSFRQRIVAVMVIGALAVSGIASADDYSHGHGFQFLPGNLVVSRSVYDNKSSNIAVGTILAPNCANTTGGCGAATGAPYDGSYP</sequence>
<protein>
    <submittedName>
        <fullName evidence="2">Uncharacterized protein</fullName>
    </submittedName>
</protein>
<dbReference type="Proteomes" id="UP001562159">
    <property type="component" value="Unassembled WGS sequence"/>
</dbReference>
<reference evidence="2 3" key="1">
    <citation type="submission" date="2024-07" db="EMBL/GenBank/DDBJ databases">
        <title>Molecular mechanisms and environmental adaptations of flagellar loss and biofilm growth of Rhodanobacter under environmental stress.</title>
        <authorList>
            <person name="Chen M."/>
        </authorList>
    </citation>
    <scope>NUCLEOTIDE SEQUENCE [LARGE SCALE GENOMIC DNA]</scope>
    <source>
        <strain evidence="2 3">RS22</strain>
    </source>
</reference>
<feature type="chain" id="PRO_5045965043" evidence="1">
    <location>
        <begin position="32"/>
        <end position="91"/>
    </location>
</feature>
<feature type="signal peptide" evidence="1">
    <location>
        <begin position="1"/>
        <end position="31"/>
    </location>
</feature>
<evidence type="ECO:0000313" key="3">
    <source>
        <dbReference type="Proteomes" id="UP001562159"/>
    </source>
</evidence>
<proteinExistence type="predicted"/>